<dbReference type="Proteomes" id="UP000219564">
    <property type="component" value="Unassembled WGS sequence"/>
</dbReference>
<organism evidence="1 2">
    <name type="scientific">Pseudomonas lundensis</name>
    <dbReference type="NCBI Taxonomy" id="86185"/>
    <lineage>
        <taxon>Bacteria</taxon>
        <taxon>Pseudomonadati</taxon>
        <taxon>Pseudomonadota</taxon>
        <taxon>Gammaproteobacteria</taxon>
        <taxon>Pseudomonadales</taxon>
        <taxon>Pseudomonadaceae</taxon>
        <taxon>Pseudomonas</taxon>
    </lineage>
</organism>
<proteinExistence type="predicted"/>
<dbReference type="EMBL" id="OBKZ01000050">
    <property type="protein sequence ID" value="SOB54765.1"/>
    <property type="molecule type" value="Genomic_DNA"/>
</dbReference>
<name>A0AAX2HD60_9PSED</name>
<gene>
    <name evidence="1" type="ORF">PLUA15_540024</name>
</gene>
<evidence type="ECO:0000313" key="2">
    <source>
        <dbReference type="Proteomes" id="UP000219564"/>
    </source>
</evidence>
<evidence type="ECO:0000313" key="1">
    <source>
        <dbReference type="EMBL" id="SOB54765.1"/>
    </source>
</evidence>
<dbReference type="RefSeq" id="WP_097192791.1">
    <property type="nucleotide sequence ID" value="NZ_OBKZ01000050.1"/>
</dbReference>
<comment type="caution">
    <text evidence="1">The sequence shown here is derived from an EMBL/GenBank/DDBJ whole genome shotgun (WGS) entry which is preliminary data.</text>
</comment>
<protein>
    <submittedName>
        <fullName evidence="1">Uncharacterized protein</fullName>
    </submittedName>
</protein>
<sequence length="200" mass="22859">MKLNSARRAWHDCAYIQSRGGLSSLEQRCLLGTAVQTTERGVTADHSVHSTLAGWIQSAIAKLHPQVRVFGEFMYSPHITRELTEDIREAAEEVVFGMALSKSARMTKAKREKAVYVVAGVLYRYQYMHQGGQSANPDPLAKPETFRAWLFDRHRVRIESCNWERDWEVFVRNCFNCCEDLDRMALSPVAVTIYQMKEAA</sequence>
<dbReference type="AlphaFoldDB" id="A0AAX2HD60"/>
<accession>A0AAX2HD60</accession>
<reference evidence="1 2" key="1">
    <citation type="submission" date="2017-08" db="EMBL/GenBank/DDBJ databases">
        <authorList>
            <person name="Chaillou S."/>
        </authorList>
    </citation>
    <scope>NUCLEOTIDE SEQUENCE [LARGE SCALE GENOMIC DNA]</scope>
    <source>
        <strain evidence="1 2">MFPA15A1205</strain>
    </source>
</reference>